<keyword evidence="1 2" id="KW-0238">DNA-binding</keyword>
<protein>
    <submittedName>
        <fullName evidence="5">Two-component system response regulator</fullName>
    </submittedName>
</protein>
<dbReference type="SUPFAM" id="SSF49354">
    <property type="entry name" value="PapD-like"/>
    <property type="match status" value="1"/>
</dbReference>
<dbReference type="Pfam" id="PF00486">
    <property type="entry name" value="Trans_reg_C"/>
    <property type="match status" value="1"/>
</dbReference>
<dbReference type="AlphaFoldDB" id="A3U9A1"/>
<keyword evidence="3" id="KW-0812">Transmembrane</keyword>
<evidence type="ECO:0000256" key="3">
    <source>
        <dbReference type="SAM" id="Phobius"/>
    </source>
</evidence>
<dbReference type="InterPro" id="IPR036388">
    <property type="entry name" value="WH-like_DNA-bd_sf"/>
</dbReference>
<dbReference type="InterPro" id="IPR001867">
    <property type="entry name" value="OmpR/PhoB-type_DNA-bd"/>
</dbReference>
<dbReference type="Gene3D" id="1.10.10.10">
    <property type="entry name" value="Winged helix-like DNA-binding domain superfamily/Winged helix DNA-binding domain"/>
    <property type="match status" value="1"/>
</dbReference>
<name>A3U9A1_CROAH</name>
<accession>A3U9A1</accession>
<dbReference type="HOGENOM" id="CLU_936331_0_0_10"/>
<keyword evidence="6" id="KW-1185">Reference proteome</keyword>
<dbReference type="RefSeq" id="WP_013187772.1">
    <property type="nucleotide sequence ID" value="NC_014230.1"/>
</dbReference>
<dbReference type="GO" id="GO:0006355">
    <property type="term" value="P:regulation of DNA-templated transcription"/>
    <property type="evidence" value="ECO:0007669"/>
    <property type="project" value="InterPro"/>
</dbReference>
<dbReference type="SMART" id="SM00862">
    <property type="entry name" value="Trans_reg_C"/>
    <property type="match status" value="1"/>
</dbReference>
<dbReference type="CDD" id="cd00383">
    <property type="entry name" value="trans_reg_C"/>
    <property type="match status" value="1"/>
</dbReference>
<dbReference type="GO" id="GO:0000160">
    <property type="term" value="P:phosphorelay signal transduction system"/>
    <property type="evidence" value="ECO:0007669"/>
    <property type="project" value="InterPro"/>
</dbReference>
<dbReference type="InterPro" id="IPR016032">
    <property type="entry name" value="Sig_transdc_resp-reg_C-effctor"/>
</dbReference>
<dbReference type="SUPFAM" id="SSF46894">
    <property type="entry name" value="C-terminal effector domain of the bipartite response regulators"/>
    <property type="match status" value="1"/>
</dbReference>
<dbReference type="PROSITE" id="PS51257">
    <property type="entry name" value="PROKAR_LIPOPROTEIN"/>
    <property type="match status" value="1"/>
</dbReference>
<dbReference type="Proteomes" id="UP000002297">
    <property type="component" value="Chromosome"/>
</dbReference>
<dbReference type="eggNOG" id="COG0745">
    <property type="taxonomic scope" value="Bacteria"/>
</dbReference>
<evidence type="ECO:0000313" key="5">
    <source>
        <dbReference type="EMBL" id="EAP86387.1"/>
    </source>
</evidence>
<reference evidence="5 6" key="1">
    <citation type="journal article" date="2010" name="J. Bacteriol.">
        <title>The complete genome sequence of Croceibacter atlanticus HTCC2559T.</title>
        <authorList>
            <person name="Oh H.M."/>
            <person name="Kang I."/>
            <person name="Ferriera S."/>
            <person name="Giovannoni S.J."/>
            <person name="Cho J.C."/>
        </authorList>
    </citation>
    <scope>NUCLEOTIDE SEQUENCE [LARGE SCALE GENOMIC DNA]</scope>
    <source>
        <strain evidence="6">ATCC BAA-628 / HTCC2559 / KCTC 12090</strain>
    </source>
</reference>
<gene>
    <name evidence="5" type="ordered locus">CA2559_10143</name>
</gene>
<dbReference type="GO" id="GO:0003677">
    <property type="term" value="F:DNA binding"/>
    <property type="evidence" value="ECO:0007669"/>
    <property type="project" value="UniProtKB-UniRule"/>
</dbReference>
<evidence type="ECO:0000259" key="4">
    <source>
        <dbReference type="PROSITE" id="PS51755"/>
    </source>
</evidence>
<organism evidence="5 6">
    <name type="scientific">Croceibacter atlanticus (strain ATCC BAA-628 / JCM 21780 / CIP 108009 / IAM 15332 / KCTC 12090 / HTCC2559)</name>
    <dbReference type="NCBI Taxonomy" id="216432"/>
    <lineage>
        <taxon>Bacteria</taxon>
        <taxon>Pseudomonadati</taxon>
        <taxon>Bacteroidota</taxon>
        <taxon>Flavobacteriia</taxon>
        <taxon>Flavobacteriales</taxon>
        <taxon>Flavobacteriaceae</taxon>
        <taxon>Croceibacter</taxon>
    </lineage>
</organism>
<evidence type="ECO:0000256" key="1">
    <source>
        <dbReference type="ARBA" id="ARBA00023125"/>
    </source>
</evidence>
<feature type="domain" description="OmpR/PhoB-type" evidence="4">
    <location>
        <begin position="191"/>
        <end position="288"/>
    </location>
</feature>
<feature type="transmembrane region" description="Helical" evidence="3">
    <location>
        <begin position="159"/>
        <end position="177"/>
    </location>
</feature>
<keyword evidence="3" id="KW-1133">Transmembrane helix</keyword>
<evidence type="ECO:0000256" key="2">
    <source>
        <dbReference type="PROSITE-ProRule" id="PRU01091"/>
    </source>
</evidence>
<dbReference type="STRING" id="216432.CA2559_10143"/>
<dbReference type="GeneID" id="89453770"/>
<dbReference type="EMBL" id="CP002046">
    <property type="protein sequence ID" value="EAP86387.1"/>
    <property type="molecule type" value="Genomic_DNA"/>
</dbReference>
<keyword evidence="3" id="KW-0472">Membrane</keyword>
<dbReference type="InterPro" id="IPR008962">
    <property type="entry name" value="PapD-like_sf"/>
</dbReference>
<dbReference type="PROSITE" id="PS51755">
    <property type="entry name" value="OMPR_PHOB"/>
    <property type="match status" value="1"/>
</dbReference>
<dbReference type="OrthoDB" id="7556122at2"/>
<feature type="DNA-binding region" description="OmpR/PhoB-type" evidence="2">
    <location>
        <begin position="191"/>
        <end position="288"/>
    </location>
</feature>
<sequence length="289" mass="33069">MKFRYQYFILFTATLFLLLTLSCSTKEKPEVSSEHIKVALRSVGHQLLLLENDSTSLVKPIEQTNATTYKLSFERSFQIDPEVLNATIDNVFKSKLNIHNYLVEVVDCTSNEVAYSYVTTAFKDEDIVPCSGRVLPNDCYTILVMLTEIPVKTSSTKTIIFYILVTLVLAFLVLVFYSKYASYKREQQEEQNTNYIGHFKFYPDQLILVKEAEEIQLSNKECELLALFVAKPNEVIKREELTKKVWEDNGVVVGRSLDTYISKLRKKLASDASIQLINVHGVGYKLVTN</sequence>
<proteinExistence type="predicted"/>
<evidence type="ECO:0000313" key="6">
    <source>
        <dbReference type="Proteomes" id="UP000002297"/>
    </source>
</evidence>
<dbReference type="KEGG" id="cat:CA2559_10143"/>